<organism evidence="1 2">
    <name type="scientific">Tepidibacillus fermentans</name>
    <dbReference type="NCBI Taxonomy" id="1281767"/>
    <lineage>
        <taxon>Bacteria</taxon>
        <taxon>Bacillati</taxon>
        <taxon>Bacillota</taxon>
        <taxon>Bacilli</taxon>
        <taxon>Bacillales</taxon>
        <taxon>Bacillaceae</taxon>
        <taxon>Tepidibacillus</taxon>
    </lineage>
</organism>
<evidence type="ECO:0000313" key="1">
    <source>
        <dbReference type="EMBL" id="TCS81054.1"/>
    </source>
</evidence>
<sequence>MRYQSVIVFGKIGEVEGEEKRVGLIAFLEKYATDNMEKGKLKLSIIFQKGEKFDLLYKNLKVNIEFFDHNGTSI</sequence>
<gene>
    <name evidence="1" type="ORF">EDD72_11432</name>
</gene>
<dbReference type="InterPro" id="IPR012349">
    <property type="entry name" value="Split_barrel_FMN-bd"/>
</dbReference>
<dbReference type="Proteomes" id="UP000295788">
    <property type="component" value="Unassembled WGS sequence"/>
</dbReference>
<reference evidence="1 2" key="1">
    <citation type="submission" date="2019-03" db="EMBL/GenBank/DDBJ databases">
        <title>Genomic Encyclopedia of Type Strains, Phase IV (KMG-IV): sequencing the most valuable type-strain genomes for metagenomic binning, comparative biology and taxonomic classification.</title>
        <authorList>
            <person name="Goeker M."/>
        </authorList>
    </citation>
    <scope>NUCLEOTIDE SEQUENCE [LARGE SCALE GENOMIC DNA]</scope>
    <source>
        <strain evidence="1 2">DSM 23802</strain>
    </source>
</reference>
<protein>
    <submittedName>
        <fullName evidence="1">Uncharacterized protein</fullName>
    </submittedName>
</protein>
<proteinExistence type="predicted"/>
<evidence type="ECO:0000313" key="2">
    <source>
        <dbReference type="Proteomes" id="UP000295788"/>
    </source>
</evidence>
<name>A0A4R3KCT6_9BACI</name>
<keyword evidence="2" id="KW-1185">Reference proteome</keyword>
<dbReference type="EMBL" id="SMAB01000014">
    <property type="protein sequence ID" value="TCS81054.1"/>
    <property type="molecule type" value="Genomic_DNA"/>
</dbReference>
<accession>A0A4R3KCT6</accession>
<dbReference type="RefSeq" id="WP_165895031.1">
    <property type="nucleotide sequence ID" value="NZ_SMAB01000014.1"/>
</dbReference>
<dbReference type="Gene3D" id="2.30.110.10">
    <property type="entry name" value="Electron Transport, Fmn-binding Protein, Chain A"/>
    <property type="match status" value="1"/>
</dbReference>
<dbReference type="SUPFAM" id="SSF50475">
    <property type="entry name" value="FMN-binding split barrel"/>
    <property type="match status" value="1"/>
</dbReference>
<dbReference type="AlphaFoldDB" id="A0A4R3KCT6"/>
<comment type="caution">
    <text evidence="1">The sequence shown here is derived from an EMBL/GenBank/DDBJ whole genome shotgun (WGS) entry which is preliminary data.</text>
</comment>